<dbReference type="SUPFAM" id="SSF117892">
    <property type="entry name" value="Band 7/SPFH domain"/>
    <property type="match status" value="1"/>
</dbReference>
<protein>
    <recommendedName>
        <fullName evidence="2">U-box domain-containing protein</fullName>
    </recommendedName>
</protein>
<accession>A0A6S6UD40</accession>
<sequence length="174" mass="20530">MEILLALVLFVVLFMLSYYLMNSSFIKDKYNPFKVEVPSQTAWVVDRFGHMRFVYEGFQNFLPLIDEVEIIISLKEEIIDLDKLKVLTLDNQKINLEYHLSYQVVDPVKAINKIYDYKNSLKHLIRNSTLTIMSKTRLDDINSDTIQQIRTEIEKESKNWGIEIPKIFFDSISL</sequence>
<dbReference type="SMART" id="SM00244">
    <property type="entry name" value="PHB"/>
    <property type="match status" value="1"/>
</dbReference>
<dbReference type="PANTHER" id="PTHR43327">
    <property type="entry name" value="STOMATIN-LIKE PROTEIN 2, MITOCHONDRIAL"/>
    <property type="match status" value="1"/>
</dbReference>
<dbReference type="GO" id="GO:0016020">
    <property type="term" value="C:membrane"/>
    <property type="evidence" value="ECO:0007669"/>
    <property type="project" value="UniProtKB-SubCell"/>
</dbReference>
<dbReference type="Gene3D" id="3.30.479.30">
    <property type="entry name" value="Band 7 domain"/>
    <property type="match status" value="1"/>
</dbReference>
<dbReference type="InterPro" id="IPR001107">
    <property type="entry name" value="Band_7"/>
</dbReference>
<comment type="subcellular location">
    <subcellularLocation>
        <location evidence="1">Membrane</location>
        <topology evidence="1">Single-pass membrane protein</topology>
    </subcellularLocation>
</comment>
<dbReference type="InterPro" id="IPR036013">
    <property type="entry name" value="Band_7/SPFH_dom_sf"/>
</dbReference>
<evidence type="ECO:0000313" key="3">
    <source>
        <dbReference type="EMBL" id="CAA6824769.1"/>
    </source>
</evidence>
<dbReference type="InterPro" id="IPR050710">
    <property type="entry name" value="Band7/mec-2_domain"/>
</dbReference>
<name>A0A6S6UD40_9BACT</name>
<dbReference type="PROSITE" id="PS51698">
    <property type="entry name" value="U_BOX"/>
    <property type="match status" value="1"/>
</dbReference>
<gene>
    <name evidence="3" type="ORF">HELGO_WM6956</name>
</gene>
<organism evidence="3">
    <name type="scientific">uncultured Sulfurovum sp</name>
    <dbReference type="NCBI Taxonomy" id="269237"/>
    <lineage>
        <taxon>Bacteria</taxon>
        <taxon>Pseudomonadati</taxon>
        <taxon>Campylobacterota</taxon>
        <taxon>Epsilonproteobacteria</taxon>
        <taxon>Campylobacterales</taxon>
        <taxon>Sulfurovaceae</taxon>
        <taxon>Sulfurovum</taxon>
        <taxon>environmental samples</taxon>
    </lineage>
</organism>
<proteinExistence type="predicted"/>
<dbReference type="AlphaFoldDB" id="A0A6S6UD40"/>
<dbReference type="GO" id="GO:0016567">
    <property type="term" value="P:protein ubiquitination"/>
    <property type="evidence" value="ECO:0007669"/>
    <property type="project" value="InterPro"/>
</dbReference>
<dbReference type="Pfam" id="PF01145">
    <property type="entry name" value="Band_7"/>
    <property type="match status" value="1"/>
</dbReference>
<dbReference type="EMBL" id="CACVAU010000079">
    <property type="protein sequence ID" value="CAA6824769.1"/>
    <property type="molecule type" value="Genomic_DNA"/>
</dbReference>
<evidence type="ECO:0000259" key="2">
    <source>
        <dbReference type="PROSITE" id="PS51698"/>
    </source>
</evidence>
<dbReference type="PANTHER" id="PTHR43327:SF10">
    <property type="entry name" value="STOMATIN-LIKE PROTEIN 2, MITOCHONDRIAL"/>
    <property type="match status" value="1"/>
</dbReference>
<reference evidence="3" key="1">
    <citation type="submission" date="2020-01" db="EMBL/GenBank/DDBJ databases">
        <authorList>
            <person name="Meier V. D."/>
            <person name="Meier V D."/>
        </authorList>
    </citation>
    <scope>NUCLEOTIDE SEQUENCE</scope>
    <source>
        <strain evidence="3">HLG_WM_MAG_05</strain>
    </source>
</reference>
<dbReference type="GO" id="GO:0004842">
    <property type="term" value="F:ubiquitin-protein transferase activity"/>
    <property type="evidence" value="ECO:0007669"/>
    <property type="project" value="InterPro"/>
</dbReference>
<dbReference type="InterPro" id="IPR003613">
    <property type="entry name" value="Ubox_domain"/>
</dbReference>
<evidence type="ECO:0000256" key="1">
    <source>
        <dbReference type="ARBA" id="ARBA00004167"/>
    </source>
</evidence>
<feature type="domain" description="U-box" evidence="2">
    <location>
        <begin position="163"/>
        <end position="174"/>
    </location>
</feature>